<dbReference type="Pfam" id="PF05833">
    <property type="entry name" value="NFACT_N"/>
    <property type="match status" value="1"/>
</dbReference>
<name>A0A1S3ZE60_TOBAC</name>
<dbReference type="PANTHER" id="PTHR15239:SF6">
    <property type="entry name" value="RIBOSOME QUALITY CONTROL COMPLEX SUBUNIT NEMF"/>
    <property type="match status" value="1"/>
</dbReference>
<dbReference type="OrthoDB" id="207084at2759"/>
<gene>
    <name evidence="1" type="primary">LOC107785887</name>
</gene>
<dbReference type="PaxDb" id="4097-A0A1S3ZE60"/>
<dbReference type="RefSeq" id="XP_016462765.1">
    <property type="nucleotide sequence ID" value="XM_016607279.1"/>
</dbReference>
<evidence type="ECO:0000313" key="1">
    <source>
        <dbReference type="RefSeq" id="XP_016462765.1"/>
    </source>
</evidence>
<reference evidence="1" key="1">
    <citation type="submission" date="2025-08" db="UniProtKB">
        <authorList>
            <consortium name="RefSeq"/>
        </authorList>
    </citation>
    <scope>IDENTIFICATION</scope>
</reference>
<sequence length="147" mass="16814">MVKVRMNTADVAAEVKCLRRLIGMRCSNVYDLSPKTYVFKLMNSSGVTESGESEKVLLLVESGVRLHTTDYLRDKSNTPSGFTLKLRKHIRTRRLEDVRQLGYDRIVLFQFGLGANAHYVLLELYAQGNILLTDSDFMVMTLLRSHR</sequence>
<dbReference type="PANTHER" id="PTHR15239">
    <property type="entry name" value="NUCLEAR EXPORT MEDIATOR FACTOR NEMF"/>
    <property type="match status" value="1"/>
</dbReference>
<dbReference type="OMA" id="RAYRECE"/>
<dbReference type="KEGG" id="nta:107785887"/>
<dbReference type="Gene3D" id="2.30.310.10">
    <property type="entry name" value="ibrinogen binding protein from staphylococcus aureus domain"/>
    <property type="match status" value="1"/>
</dbReference>
<dbReference type="STRING" id="4097.A0A1S3ZE60"/>
<protein>
    <submittedName>
        <fullName evidence="1">Nuclear export mediator factor NEMF homolog</fullName>
    </submittedName>
</protein>
<organism evidence="1">
    <name type="scientific">Nicotiana tabacum</name>
    <name type="common">Common tobacco</name>
    <dbReference type="NCBI Taxonomy" id="4097"/>
    <lineage>
        <taxon>Eukaryota</taxon>
        <taxon>Viridiplantae</taxon>
        <taxon>Streptophyta</taxon>
        <taxon>Embryophyta</taxon>
        <taxon>Tracheophyta</taxon>
        <taxon>Spermatophyta</taxon>
        <taxon>Magnoliopsida</taxon>
        <taxon>eudicotyledons</taxon>
        <taxon>Gunneridae</taxon>
        <taxon>Pentapetalae</taxon>
        <taxon>asterids</taxon>
        <taxon>lamiids</taxon>
        <taxon>Solanales</taxon>
        <taxon>Solanaceae</taxon>
        <taxon>Nicotianoideae</taxon>
        <taxon>Nicotianeae</taxon>
        <taxon>Nicotiana</taxon>
    </lineage>
</organism>
<dbReference type="FunFam" id="2.30.310.10:FF:000002">
    <property type="entry name" value="nuclear export mediator factor Nemf"/>
    <property type="match status" value="1"/>
</dbReference>
<proteinExistence type="predicted"/>
<dbReference type="AlphaFoldDB" id="A0A1S3ZE60"/>
<dbReference type="InterPro" id="IPR051608">
    <property type="entry name" value="RQC_Subunit_NEMF"/>
</dbReference>
<accession>A0A1S3ZE60</accession>